<dbReference type="EMBL" id="JAFBFI010000017">
    <property type="protein sequence ID" value="MBM7694020.1"/>
    <property type="molecule type" value="Genomic_DNA"/>
</dbReference>
<dbReference type="InterPro" id="IPR003782">
    <property type="entry name" value="SCO1/SenC"/>
</dbReference>
<evidence type="ECO:0000313" key="3">
    <source>
        <dbReference type="Proteomes" id="UP000823486"/>
    </source>
</evidence>
<sequence>MKIVYILLCCLVCTGAFLGVYSFFDYKQSKMNFPENIVMKTPSGVPFSFNTMKPKVRLLEFMYTRCPDICPSTTFQMQKVKDRLIKEKAFGNKVEFLTVTIDPDRDTDEVLKHYAMTFDIKETEGWKLLRGNKSGTKKLAEEFNFTFRDSGTGMLTHTSTVYLLNEENKVIEEFGMGAKSFSQDWVFERIMDEI</sequence>
<proteinExistence type="inferred from homology"/>
<dbReference type="SUPFAM" id="SSF52833">
    <property type="entry name" value="Thioredoxin-like"/>
    <property type="match status" value="1"/>
</dbReference>
<comment type="similarity">
    <text evidence="1">Belongs to the SCO1/2 family.</text>
</comment>
<dbReference type="Gene3D" id="3.40.30.10">
    <property type="entry name" value="Glutaredoxin"/>
    <property type="match status" value="1"/>
</dbReference>
<dbReference type="CDD" id="cd02968">
    <property type="entry name" value="SCO"/>
    <property type="match status" value="1"/>
</dbReference>
<reference evidence="2 3" key="1">
    <citation type="submission" date="2021-01" db="EMBL/GenBank/DDBJ databases">
        <title>Genomic Encyclopedia of Type Strains, Phase IV (KMG-IV): sequencing the most valuable type-strain genomes for metagenomic binning, comparative biology and taxonomic classification.</title>
        <authorList>
            <person name="Goeker M."/>
        </authorList>
    </citation>
    <scope>NUCLEOTIDE SEQUENCE [LARGE SCALE GENOMIC DNA]</scope>
    <source>
        <strain evidence="2 3">DSM 105482</strain>
    </source>
</reference>
<dbReference type="Proteomes" id="UP000823486">
    <property type="component" value="Unassembled WGS sequence"/>
</dbReference>
<accession>A0ABS2QLY3</accession>
<name>A0ABS2QLY3_9BACI</name>
<dbReference type="PANTHER" id="PTHR12151:SF25">
    <property type="entry name" value="LINALOOL DEHYDRATASE_ISOMERASE DOMAIN-CONTAINING PROTEIN"/>
    <property type="match status" value="1"/>
</dbReference>
<organism evidence="2 3">
    <name type="scientific">Peribacillus deserti</name>
    <dbReference type="NCBI Taxonomy" id="673318"/>
    <lineage>
        <taxon>Bacteria</taxon>
        <taxon>Bacillati</taxon>
        <taxon>Bacillota</taxon>
        <taxon>Bacilli</taxon>
        <taxon>Bacillales</taxon>
        <taxon>Bacillaceae</taxon>
        <taxon>Peribacillus</taxon>
    </lineage>
</organism>
<dbReference type="InterPro" id="IPR036249">
    <property type="entry name" value="Thioredoxin-like_sf"/>
</dbReference>
<comment type="caution">
    <text evidence="2">The sequence shown here is derived from an EMBL/GenBank/DDBJ whole genome shotgun (WGS) entry which is preliminary data.</text>
</comment>
<evidence type="ECO:0000313" key="2">
    <source>
        <dbReference type="EMBL" id="MBM7694020.1"/>
    </source>
</evidence>
<dbReference type="RefSeq" id="WP_204545460.1">
    <property type="nucleotide sequence ID" value="NZ_JAFBFI010000017.1"/>
</dbReference>
<protein>
    <submittedName>
        <fullName evidence="2">Protein SCO1/2</fullName>
    </submittedName>
</protein>
<keyword evidence="3" id="KW-1185">Reference proteome</keyword>
<gene>
    <name evidence="2" type="ORF">JOC77_003464</name>
</gene>
<evidence type="ECO:0000256" key="1">
    <source>
        <dbReference type="ARBA" id="ARBA00010996"/>
    </source>
</evidence>
<dbReference type="PANTHER" id="PTHR12151">
    <property type="entry name" value="ELECTRON TRANSPORT PROTIN SCO1/SENC FAMILY MEMBER"/>
    <property type="match status" value="1"/>
</dbReference>
<dbReference type="Pfam" id="PF02630">
    <property type="entry name" value="SCO1-SenC"/>
    <property type="match status" value="1"/>
</dbReference>